<comment type="catalytic activity">
    <reaction evidence="5">
        <text>an adenosine in mRNA + S-adenosyl-L-methionine = an N(6)-methyladenosine in mRNA + S-adenosyl-L-homocysteine + H(+)</text>
        <dbReference type="Rhea" id="RHEA:55584"/>
        <dbReference type="Rhea" id="RHEA-COMP:12414"/>
        <dbReference type="Rhea" id="RHEA-COMP:12417"/>
        <dbReference type="ChEBI" id="CHEBI:15378"/>
        <dbReference type="ChEBI" id="CHEBI:57856"/>
        <dbReference type="ChEBI" id="CHEBI:59789"/>
        <dbReference type="ChEBI" id="CHEBI:74411"/>
        <dbReference type="ChEBI" id="CHEBI:74449"/>
        <dbReference type="EC" id="2.1.1.348"/>
    </reaction>
</comment>
<keyword evidence="4" id="KW-0949">S-adenosyl-L-methionine</keyword>
<name>A0ABQ8UAI4_9EUKA</name>
<dbReference type="PROSITE" id="PS00092">
    <property type="entry name" value="N6_MTASE"/>
    <property type="match status" value="1"/>
</dbReference>
<dbReference type="InterPro" id="IPR002052">
    <property type="entry name" value="DNA_methylase_N6_adenine_CS"/>
</dbReference>
<dbReference type="SUPFAM" id="SSF53335">
    <property type="entry name" value="S-adenosyl-L-methionine-dependent methyltransferases"/>
    <property type="match status" value="1"/>
</dbReference>
<dbReference type="PANTHER" id="PTHR12829:SF7">
    <property type="entry name" value="N6-ADENOSINE-METHYLTRANSFERASE CATALYTIC SUBUNIT"/>
    <property type="match status" value="1"/>
</dbReference>
<evidence type="ECO:0000256" key="6">
    <source>
        <dbReference type="PROSITE-ProRule" id="PRU00489"/>
    </source>
</evidence>
<dbReference type="PANTHER" id="PTHR12829">
    <property type="entry name" value="N6-ADENOSINE-METHYLTRANSFERASE"/>
    <property type="match status" value="1"/>
</dbReference>
<proteinExistence type="inferred from homology"/>
<evidence type="ECO:0000256" key="5">
    <source>
        <dbReference type="ARBA" id="ARBA00048957"/>
    </source>
</evidence>
<protein>
    <recommendedName>
        <fullName evidence="1">mRNA m(6)A methyltransferase</fullName>
        <ecNumber evidence="1">2.1.1.348</ecNumber>
    </recommendedName>
</protein>
<comment type="similarity">
    <text evidence="6">Belongs to the MT-A70-like family.</text>
</comment>
<evidence type="ECO:0000313" key="8">
    <source>
        <dbReference type="Proteomes" id="UP001141327"/>
    </source>
</evidence>
<evidence type="ECO:0000256" key="4">
    <source>
        <dbReference type="ARBA" id="ARBA00022691"/>
    </source>
</evidence>
<evidence type="ECO:0000256" key="3">
    <source>
        <dbReference type="ARBA" id="ARBA00022679"/>
    </source>
</evidence>
<dbReference type="Gene3D" id="3.40.50.150">
    <property type="entry name" value="Vaccinia Virus protein VP39"/>
    <property type="match status" value="1"/>
</dbReference>
<dbReference type="InterPro" id="IPR029063">
    <property type="entry name" value="SAM-dependent_MTases_sf"/>
</dbReference>
<evidence type="ECO:0000256" key="1">
    <source>
        <dbReference type="ARBA" id="ARBA00012160"/>
    </source>
</evidence>
<evidence type="ECO:0000256" key="2">
    <source>
        <dbReference type="ARBA" id="ARBA00022603"/>
    </source>
</evidence>
<dbReference type="EMBL" id="JAPMOS010000110">
    <property type="protein sequence ID" value="KAJ4455362.1"/>
    <property type="molecule type" value="Genomic_DNA"/>
</dbReference>
<reference evidence="7" key="1">
    <citation type="journal article" date="2022" name="bioRxiv">
        <title>Genomics of Preaxostyla Flagellates Illuminates Evolutionary Transitions and the Path Towards Mitochondrial Loss.</title>
        <authorList>
            <person name="Novak L.V.F."/>
            <person name="Treitli S.C."/>
            <person name="Pyrih J."/>
            <person name="Halakuc P."/>
            <person name="Pipaliya S.V."/>
            <person name="Vacek V."/>
            <person name="Brzon O."/>
            <person name="Soukal P."/>
            <person name="Eme L."/>
            <person name="Dacks J.B."/>
            <person name="Karnkowska A."/>
            <person name="Elias M."/>
            <person name="Hampl V."/>
        </authorList>
    </citation>
    <scope>NUCLEOTIDE SEQUENCE</scope>
    <source>
        <strain evidence="7">RCP-MX</strain>
    </source>
</reference>
<dbReference type="EC" id="2.1.1.348" evidence="1"/>
<sequence length="248" mass="28269">MEPAATDPHELELQAYNDWLLTKQIYHLKSRDFAPSFADLDIPKESARFFEVPPHSVPIQADVRTFDWPSLLNGVEQFEAIVMDPPWELTNGPPSRGVGLSYSTLTVKDIKNMPMGLLQKNGLLFVWVINSTYDTALELFEHWGYRIIGDICYSKQTNSRHLARGHGYYLQHAKETCLVGVKGTLDPAMFRSQVCSDFFEAPRTGQSQKPPSLYEMIEAAIPQGRFLEIFARRTNLRDFWLSIGNEIA</sequence>
<evidence type="ECO:0000313" key="7">
    <source>
        <dbReference type="EMBL" id="KAJ4455362.1"/>
    </source>
</evidence>
<keyword evidence="8" id="KW-1185">Reference proteome</keyword>
<accession>A0ABQ8UAI4</accession>
<dbReference type="InterPro" id="IPR007757">
    <property type="entry name" value="MT-A70-like"/>
</dbReference>
<organism evidence="7 8">
    <name type="scientific">Paratrimastix pyriformis</name>
    <dbReference type="NCBI Taxonomy" id="342808"/>
    <lineage>
        <taxon>Eukaryota</taxon>
        <taxon>Metamonada</taxon>
        <taxon>Preaxostyla</taxon>
        <taxon>Paratrimastigidae</taxon>
        <taxon>Paratrimastix</taxon>
    </lineage>
</organism>
<keyword evidence="3" id="KW-0808">Transferase</keyword>
<gene>
    <name evidence="7" type="ORF">PAPYR_9700</name>
</gene>
<keyword evidence="2" id="KW-0489">Methyltransferase</keyword>
<dbReference type="Proteomes" id="UP001141327">
    <property type="component" value="Unassembled WGS sequence"/>
</dbReference>
<dbReference type="PROSITE" id="PS51143">
    <property type="entry name" value="MT_A70"/>
    <property type="match status" value="1"/>
</dbReference>
<dbReference type="Pfam" id="PF05063">
    <property type="entry name" value="MT-A70"/>
    <property type="match status" value="1"/>
</dbReference>
<comment type="caution">
    <text evidence="7">The sequence shown here is derived from an EMBL/GenBank/DDBJ whole genome shotgun (WGS) entry which is preliminary data.</text>
</comment>